<comment type="caution">
    <text evidence="2">The sequence shown here is derived from an EMBL/GenBank/DDBJ whole genome shotgun (WGS) entry which is preliminary data.</text>
</comment>
<dbReference type="SUPFAM" id="SSF53474">
    <property type="entry name" value="alpha/beta-Hydrolases"/>
    <property type="match status" value="1"/>
</dbReference>
<evidence type="ECO:0000256" key="1">
    <source>
        <dbReference type="SAM" id="SignalP"/>
    </source>
</evidence>
<name>A0A561WA81_ACTTI</name>
<proteinExistence type="predicted"/>
<dbReference type="AlphaFoldDB" id="A0A561WA81"/>
<feature type="chain" id="PRO_5021998971" description="Prolyl oligopeptidase family protein" evidence="1">
    <location>
        <begin position="33"/>
        <end position="484"/>
    </location>
</feature>
<evidence type="ECO:0000313" key="2">
    <source>
        <dbReference type="EMBL" id="TWG20774.1"/>
    </source>
</evidence>
<sequence length="484" mass="51273">MTVRRKCLALVTVALALVTTLGAPAAAAPACAAPTPSTTRPGYLVADPGCDLSGTPFTPLTDADGRTLSRIHTGVRDGAAYRVEVPLRWNGQLVVYAHGYRGTGTVVHVDNPALRAHYIRNGFAWAASSYATNGYDVGQGVRDSHALIDTFRQVTGRRAGKVIMSGASMGGHITAVAIERFPRAFHAAMPYCGVLGDTALYDYFLDANVTAAALARVRIDLPLTPPADYPQQWRARVGRILPALGVRAGSAPALTAAGRAWSDAVERRSGGDRPGFDSAFAYWNAASSLAPLSDLPFLFGLYPGLSGGTGGIAPGNVTDNRNTYYRLADSVLPSLRELKLNAEVLRVQRTASADPGLAGIPRVEGRPSVPVLSLHDIGDLFVPFSMEQEYAQRAARNGRAGLFVARAVRGVGHCDFTEAELARGFDDLVSWMRTGRRAAGDAILDRRVVASAAFGCRFTDGAHTGFTAPPCPASSRPRTTASRP</sequence>
<reference evidence="2 3" key="1">
    <citation type="submission" date="2019-06" db="EMBL/GenBank/DDBJ databases">
        <title>Sequencing the genomes of 1000 actinobacteria strains.</title>
        <authorList>
            <person name="Klenk H.-P."/>
        </authorList>
    </citation>
    <scope>NUCLEOTIDE SEQUENCE [LARGE SCALE GENOMIC DNA]</scope>
    <source>
        <strain evidence="2 3">DSM 43866</strain>
    </source>
</reference>
<dbReference type="Gene3D" id="3.40.50.1820">
    <property type="entry name" value="alpha/beta hydrolase"/>
    <property type="match status" value="1"/>
</dbReference>
<gene>
    <name evidence="2" type="ORF">FHX34_103303</name>
</gene>
<dbReference type="EMBL" id="VIWY01000003">
    <property type="protein sequence ID" value="TWG20774.1"/>
    <property type="molecule type" value="Genomic_DNA"/>
</dbReference>
<organism evidence="2 3">
    <name type="scientific">Actinoplanes teichomyceticus</name>
    <dbReference type="NCBI Taxonomy" id="1867"/>
    <lineage>
        <taxon>Bacteria</taxon>
        <taxon>Bacillati</taxon>
        <taxon>Actinomycetota</taxon>
        <taxon>Actinomycetes</taxon>
        <taxon>Micromonosporales</taxon>
        <taxon>Micromonosporaceae</taxon>
        <taxon>Actinoplanes</taxon>
    </lineage>
</organism>
<keyword evidence="3" id="KW-1185">Reference proteome</keyword>
<evidence type="ECO:0008006" key="4">
    <source>
        <dbReference type="Google" id="ProtNLM"/>
    </source>
</evidence>
<keyword evidence="1" id="KW-0732">Signal</keyword>
<accession>A0A561WA81</accession>
<dbReference type="OrthoDB" id="7197847at2"/>
<feature type="signal peptide" evidence="1">
    <location>
        <begin position="1"/>
        <end position="32"/>
    </location>
</feature>
<dbReference type="InterPro" id="IPR029058">
    <property type="entry name" value="AB_hydrolase_fold"/>
</dbReference>
<protein>
    <recommendedName>
        <fullName evidence="4">Prolyl oligopeptidase family protein</fullName>
    </recommendedName>
</protein>
<dbReference type="Proteomes" id="UP000320239">
    <property type="component" value="Unassembled WGS sequence"/>
</dbReference>
<evidence type="ECO:0000313" key="3">
    <source>
        <dbReference type="Proteomes" id="UP000320239"/>
    </source>
</evidence>